<keyword evidence="4" id="KW-0862">Zinc</keyword>
<feature type="compositionally biased region" description="Polar residues" evidence="6">
    <location>
        <begin position="17"/>
        <end position="29"/>
    </location>
</feature>
<feature type="region of interest" description="Disordered" evidence="6">
    <location>
        <begin position="64"/>
        <end position="90"/>
    </location>
</feature>
<evidence type="ECO:0000256" key="2">
    <source>
        <dbReference type="ARBA" id="ARBA00022737"/>
    </source>
</evidence>
<evidence type="ECO:0000256" key="1">
    <source>
        <dbReference type="ARBA" id="ARBA00022723"/>
    </source>
</evidence>
<dbReference type="EMBL" id="JBFMKM010000018">
    <property type="protein sequence ID" value="KAL1296613.1"/>
    <property type="molecule type" value="Genomic_DNA"/>
</dbReference>
<feature type="region of interest" description="Disordered" evidence="6">
    <location>
        <begin position="206"/>
        <end position="242"/>
    </location>
</feature>
<evidence type="ECO:0000256" key="3">
    <source>
        <dbReference type="ARBA" id="ARBA00022771"/>
    </source>
</evidence>
<dbReference type="InterPro" id="IPR036236">
    <property type="entry name" value="Znf_C2H2_sf"/>
</dbReference>
<keyword evidence="1" id="KW-0479">Metal-binding</keyword>
<dbReference type="PANTHER" id="PTHR23057">
    <property type="entry name" value="JUXTAPOSED WITH ANOTHER ZINC FINGER PROTEIN 1"/>
    <property type="match status" value="1"/>
</dbReference>
<organism evidence="8 9">
    <name type="scientific">Neodothiora populina</name>
    <dbReference type="NCBI Taxonomy" id="2781224"/>
    <lineage>
        <taxon>Eukaryota</taxon>
        <taxon>Fungi</taxon>
        <taxon>Dikarya</taxon>
        <taxon>Ascomycota</taxon>
        <taxon>Pezizomycotina</taxon>
        <taxon>Dothideomycetes</taxon>
        <taxon>Dothideomycetidae</taxon>
        <taxon>Dothideales</taxon>
        <taxon>Dothioraceae</taxon>
        <taxon>Neodothiora</taxon>
    </lineage>
</organism>
<proteinExistence type="predicted"/>
<keyword evidence="2" id="KW-0677">Repeat</keyword>
<dbReference type="InterPro" id="IPR013087">
    <property type="entry name" value="Znf_C2H2_type"/>
</dbReference>
<protein>
    <recommendedName>
        <fullName evidence="7">C2H2-type domain-containing protein</fullName>
    </recommendedName>
</protein>
<keyword evidence="3 5" id="KW-0863">Zinc-finger</keyword>
<keyword evidence="9" id="KW-1185">Reference proteome</keyword>
<dbReference type="PROSITE" id="PS50157">
    <property type="entry name" value="ZINC_FINGER_C2H2_2"/>
    <property type="match status" value="2"/>
</dbReference>
<feature type="compositionally biased region" description="Polar residues" evidence="6">
    <location>
        <begin position="326"/>
        <end position="343"/>
    </location>
</feature>
<feature type="region of interest" description="Disordered" evidence="6">
    <location>
        <begin position="326"/>
        <end position="355"/>
    </location>
</feature>
<gene>
    <name evidence="8" type="ORF">AAFC00_000104</name>
</gene>
<comment type="caution">
    <text evidence="8">The sequence shown here is derived from an EMBL/GenBank/DDBJ whole genome shotgun (WGS) entry which is preliminary data.</text>
</comment>
<evidence type="ECO:0000259" key="7">
    <source>
        <dbReference type="PROSITE" id="PS50157"/>
    </source>
</evidence>
<feature type="domain" description="C2H2-type" evidence="7">
    <location>
        <begin position="452"/>
        <end position="482"/>
    </location>
</feature>
<evidence type="ECO:0000256" key="6">
    <source>
        <dbReference type="SAM" id="MobiDB-lite"/>
    </source>
</evidence>
<name>A0ABR3P1S1_9PEZI</name>
<dbReference type="PANTHER" id="PTHR23057:SF0">
    <property type="entry name" value="JUXTAPOSED WITH ANOTHER ZINC FINGER PROTEIN 1"/>
    <property type="match status" value="1"/>
</dbReference>
<reference evidence="8 9" key="1">
    <citation type="submission" date="2024-07" db="EMBL/GenBank/DDBJ databases">
        <title>Draft sequence of the Neodothiora populina.</title>
        <authorList>
            <person name="Drown D.D."/>
            <person name="Schuette U.S."/>
            <person name="Buechlein A.B."/>
            <person name="Rusch D.R."/>
            <person name="Winton L.W."/>
            <person name="Adams G.A."/>
        </authorList>
    </citation>
    <scope>NUCLEOTIDE SEQUENCE [LARGE SCALE GENOMIC DNA]</scope>
    <source>
        <strain evidence="8 9">CPC 39397</strain>
    </source>
</reference>
<evidence type="ECO:0000256" key="4">
    <source>
        <dbReference type="ARBA" id="ARBA00022833"/>
    </source>
</evidence>
<dbReference type="Gene3D" id="3.30.160.60">
    <property type="entry name" value="Classic Zinc Finger"/>
    <property type="match status" value="2"/>
</dbReference>
<sequence length="576" mass="61722">MSSAASPIDIATPRASPPNQTSNLTTQLQAAGAGSRSNGHHHGAADHDSHLSLNPAMERRGSEFRHGSLAPGTSFHSRPISMRDAQRRDSQNLAGSLMGGMSWGGLSVGSFIRDDILMAGTSPYQFQSPSFHSSSYLPKMEANFMKDYICCGITLDSLHELLQHYEEAHAGVPTQTMGRTPKDQLNTFANARNTNGGTAAALLQQNSNQQQAPTSNMPQFNHPSGLSQGLVRDPLHSDADMDDMDMDMDDSSAAPAVQDPYQNNYHPQPNFGRQQSRAPSLNIGMASAFQNQQGFAAAANTNATSTPTTPQPGQTVQLGHNPTVSSVNTPTFGQTTASRNVSPPDSAAPHTPGELDLNYNFDTSNTAFNGQMQHPDNFGFGDGNVGNGDSPLCIDDPAKRLLSKQGGGGGFAGFKNGLAGNHFANNSELAKRLREQQLMSGFGFPGEEAKPFRCPVIGCEKAYKNQNGLKYHKQHGHQNQQLKENPDGTFSIVDPTTSIPYPGTVGMEKEKPYRCEVCGKRYKNLNGLKYHRQHSPPCNPELKLNPSAVPGVPNTFQANVNVAGAGLSMGVEGMGY</sequence>
<dbReference type="InterPro" id="IPR051580">
    <property type="entry name" value="ZnF-Chromatin_assoc"/>
</dbReference>
<feature type="compositionally biased region" description="Polar residues" evidence="6">
    <location>
        <begin position="213"/>
        <end position="227"/>
    </location>
</feature>
<evidence type="ECO:0000313" key="9">
    <source>
        <dbReference type="Proteomes" id="UP001562354"/>
    </source>
</evidence>
<feature type="domain" description="C2H2-type" evidence="7">
    <location>
        <begin position="513"/>
        <end position="540"/>
    </location>
</feature>
<dbReference type="Proteomes" id="UP001562354">
    <property type="component" value="Unassembled WGS sequence"/>
</dbReference>
<accession>A0ABR3P1S1</accession>
<dbReference type="GeneID" id="95973807"/>
<evidence type="ECO:0000256" key="5">
    <source>
        <dbReference type="PROSITE-ProRule" id="PRU00042"/>
    </source>
</evidence>
<evidence type="ECO:0000313" key="8">
    <source>
        <dbReference type="EMBL" id="KAL1296613.1"/>
    </source>
</evidence>
<feature type="region of interest" description="Disordered" evidence="6">
    <location>
        <begin position="1"/>
        <end position="50"/>
    </location>
</feature>
<dbReference type="RefSeq" id="XP_069196295.1">
    <property type="nucleotide sequence ID" value="XM_069340196.1"/>
</dbReference>
<dbReference type="PROSITE" id="PS00028">
    <property type="entry name" value="ZINC_FINGER_C2H2_1"/>
    <property type="match status" value="1"/>
</dbReference>
<dbReference type="SUPFAM" id="SSF57667">
    <property type="entry name" value="beta-beta-alpha zinc fingers"/>
    <property type="match status" value="1"/>
</dbReference>
<dbReference type="SMART" id="SM00355">
    <property type="entry name" value="ZnF_C2H2"/>
    <property type="match status" value="3"/>
</dbReference>